<dbReference type="PANTHER" id="PTHR10805:SF0">
    <property type="entry name" value="COATOMER SUBUNIT EPSILON"/>
    <property type="match status" value="1"/>
</dbReference>
<dbReference type="Proteomes" id="UP001446871">
    <property type="component" value="Unassembled WGS sequence"/>
</dbReference>
<keyword evidence="7 11" id="KW-0653">Protein transport</keyword>
<evidence type="ECO:0000256" key="11">
    <source>
        <dbReference type="PIRNR" id="PIRNR016478"/>
    </source>
</evidence>
<comment type="function">
    <text evidence="11">The coatomer is a cytosolic protein complex that binds to dilysine motifs and reversibly associates with Golgi non-clathrin-coated vesicles, which further mediate biosynthetic protein transport from the ER, via the Golgi up to the trans Golgi network. The coatomer complex is required for budding from Golgi membranes, and is essential for the retrograde Golgi-to-ER transport of dilysine-tagged proteins.</text>
</comment>
<dbReference type="Pfam" id="PF04733">
    <property type="entry name" value="Coatomer_E"/>
    <property type="match status" value="1"/>
</dbReference>
<dbReference type="PIRSF" id="PIRSF016478">
    <property type="entry name" value="Coatomer_esu"/>
    <property type="match status" value="1"/>
</dbReference>
<evidence type="ECO:0000256" key="4">
    <source>
        <dbReference type="ARBA" id="ARBA00022448"/>
    </source>
</evidence>
<dbReference type="InterPro" id="IPR006822">
    <property type="entry name" value="Coatomer_esu"/>
</dbReference>
<name>A0ABR1U3R7_9PEZI</name>
<comment type="caution">
    <text evidence="12">The sequence shown here is derived from an EMBL/GenBank/DDBJ whole genome shotgun (WGS) entry which is preliminary data.</text>
</comment>
<evidence type="ECO:0000256" key="6">
    <source>
        <dbReference type="ARBA" id="ARBA00022892"/>
    </source>
</evidence>
<dbReference type="SUPFAM" id="SSF48452">
    <property type="entry name" value="TPR-like"/>
    <property type="match status" value="1"/>
</dbReference>
<dbReference type="InterPro" id="IPR011990">
    <property type="entry name" value="TPR-like_helical_dom_sf"/>
</dbReference>
<proteinExistence type="inferred from homology"/>
<evidence type="ECO:0000256" key="5">
    <source>
        <dbReference type="ARBA" id="ARBA00022490"/>
    </source>
</evidence>
<keyword evidence="6 11" id="KW-0931">ER-Golgi transport</keyword>
<organism evidence="12 13">
    <name type="scientific">Apiospora saccharicola</name>
    <dbReference type="NCBI Taxonomy" id="335842"/>
    <lineage>
        <taxon>Eukaryota</taxon>
        <taxon>Fungi</taxon>
        <taxon>Dikarya</taxon>
        <taxon>Ascomycota</taxon>
        <taxon>Pezizomycotina</taxon>
        <taxon>Sordariomycetes</taxon>
        <taxon>Xylariomycetidae</taxon>
        <taxon>Amphisphaeriales</taxon>
        <taxon>Apiosporaceae</taxon>
        <taxon>Apiospora</taxon>
    </lineage>
</organism>
<keyword evidence="8 11" id="KW-0333">Golgi apparatus</keyword>
<keyword evidence="4 11" id="KW-0813">Transport</keyword>
<keyword evidence="13" id="KW-1185">Reference proteome</keyword>
<comment type="similarity">
    <text evidence="3 11">Belongs to the COPE family.</text>
</comment>
<accession>A0ABR1U3R7</accession>
<evidence type="ECO:0000256" key="3">
    <source>
        <dbReference type="ARBA" id="ARBA00008827"/>
    </source>
</evidence>
<comment type="subcellular location">
    <subcellularLocation>
        <location evidence="2">Cytoplasmic vesicle</location>
        <location evidence="2">COPI-coated vesicle membrane</location>
        <topology evidence="2">Peripheral membrane protein</topology>
        <orientation evidence="2">Cytoplasmic side</orientation>
    </subcellularLocation>
    <subcellularLocation>
        <location evidence="1">Golgi apparatus membrane</location>
        <topology evidence="1">Peripheral membrane protein</topology>
        <orientation evidence="1">Cytoplasmic side</orientation>
    </subcellularLocation>
</comment>
<dbReference type="PANTHER" id="PTHR10805">
    <property type="entry name" value="COATOMER SUBUNIT EPSILON"/>
    <property type="match status" value="1"/>
</dbReference>
<evidence type="ECO:0000313" key="12">
    <source>
        <dbReference type="EMBL" id="KAK8052806.1"/>
    </source>
</evidence>
<sequence length="294" mass="31276">MDPFGAEGELINIHNHFHQGQYQEVVDFDTSALSPDNALPARVLALRARIALGQADDVIADVQGESEPELAAVGALAQHSLGKTDAAVKTVEELASSSSDNATVQTIGGIVLQAAGKSEEALALLSQHSGNLEAVALITQIHLLQNRTDLALKEVKSARSWAQDSLLVNLAESWVGVRMGGDRYQQAFYVFEELAQAPSTSSIVTLVSQSVCELHLGRVEEAQAALEQAVQKDPKYTEAIANLLVLNIVTGKSPAELTASLQSVDPEHPFLTDLAEKDALFDKAASKFSAKVSA</sequence>
<keyword evidence="5 11" id="KW-0963">Cytoplasm</keyword>
<evidence type="ECO:0000256" key="9">
    <source>
        <dbReference type="ARBA" id="ARBA00023136"/>
    </source>
</evidence>
<keyword evidence="9 11" id="KW-0472">Membrane</keyword>
<evidence type="ECO:0000256" key="7">
    <source>
        <dbReference type="ARBA" id="ARBA00022927"/>
    </source>
</evidence>
<evidence type="ECO:0000256" key="10">
    <source>
        <dbReference type="ARBA" id="ARBA00023329"/>
    </source>
</evidence>
<dbReference type="EMBL" id="JAQQWM010000008">
    <property type="protein sequence ID" value="KAK8052806.1"/>
    <property type="molecule type" value="Genomic_DNA"/>
</dbReference>
<evidence type="ECO:0000256" key="1">
    <source>
        <dbReference type="ARBA" id="ARBA00004255"/>
    </source>
</evidence>
<reference evidence="12 13" key="1">
    <citation type="submission" date="2023-01" db="EMBL/GenBank/DDBJ databases">
        <title>Analysis of 21 Apiospora genomes using comparative genomics revels a genus with tremendous synthesis potential of carbohydrate active enzymes and secondary metabolites.</title>
        <authorList>
            <person name="Sorensen T."/>
        </authorList>
    </citation>
    <scope>NUCLEOTIDE SEQUENCE [LARGE SCALE GENOMIC DNA]</scope>
    <source>
        <strain evidence="12 13">CBS 83171</strain>
    </source>
</reference>
<evidence type="ECO:0000256" key="2">
    <source>
        <dbReference type="ARBA" id="ARBA00004347"/>
    </source>
</evidence>
<dbReference type="Gene3D" id="1.25.40.10">
    <property type="entry name" value="Tetratricopeptide repeat domain"/>
    <property type="match status" value="1"/>
</dbReference>
<evidence type="ECO:0000256" key="8">
    <source>
        <dbReference type="ARBA" id="ARBA00023034"/>
    </source>
</evidence>
<gene>
    <name evidence="12" type="ORF">PG996_012107</name>
</gene>
<keyword evidence="10 11" id="KW-0968">Cytoplasmic vesicle</keyword>
<evidence type="ECO:0000313" key="13">
    <source>
        <dbReference type="Proteomes" id="UP001446871"/>
    </source>
</evidence>
<protein>
    <recommendedName>
        <fullName evidence="11">Coatomer subunit epsilon</fullName>
    </recommendedName>
</protein>